<dbReference type="AlphaFoldDB" id="A0A1W1VNL2"/>
<dbReference type="EMBL" id="FWWU01000009">
    <property type="protein sequence ID" value="SMB94918.1"/>
    <property type="molecule type" value="Genomic_DNA"/>
</dbReference>
<dbReference type="OrthoDB" id="9798833at2"/>
<evidence type="ECO:0000259" key="2">
    <source>
        <dbReference type="PROSITE" id="PS50113"/>
    </source>
</evidence>
<dbReference type="SUPFAM" id="SSF55785">
    <property type="entry name" value="PYP-like sensor domain (PAS domain)"/>
    <property type="match status" value="3"/>
</dbReference>
<evidence type="ECO:0000313" key="4">
    <source>
        <dbReference type="EMBL" id="SMB94918.1"/>
    </source>
</evidence>
<dbReference type="SMART" id="SM00471">
    <property type="entry name" value="HDc"/>
    <property type="match status" value="1"/>
</dbReference>
<dbReference type="InterPro" id="IPR001610">
    <property type="entry name" value="PAC"/>
</dbReference>
<dbReference type="SUPFAM" id="SSF55781">
    <property type="entry name" value="GAF domain-like"/>
    <property type="match status" value="2"/>
</dbReference>
<dbReference type="InterPro" id="IPR029016">
    <property type="entry name" value="GAF-like_dom_sf"/>
</dbReference>
<name>A0A1W1VNL2_9DEIO</name>
<dbReference type="InterPro" id="IPR052020">
    <property type="entry name" value="Cyclic_di-GMP/3'3'-cGAMP_PDE"/>
</dbReference>
<feature type="domain" description="HD-GYP" evidence="3">
    <location>
        <begin position="696"/>
        <end position="892"/>
    </location>
</feature>
<organism evidence="4 5">
    <name type="scientific">Deinococcus hopiensis KR-140</name>
    <dbReference type="NCBI Taxonomy" id="695939"/>
    <lineage>
        <taxon>Bacteria</taxon>
        <taxon>Thermotogati</taxon>
        <taxon>Deinococcota</taxon>
        <taxon>Deinococci</taxon>
        <taxon>Deinococcales</taxon>
        <taxon>Deinococcaceae</taxon>
        <taxon>Deinococcus</taxon>
    </lineage>
</organism>
<accession>A0A1W1VNL2</accession>
<dbReference type="PROSITE" id="PS50112">
    <property type="entry name" value="PAS"/>
    <property type="match status" value="3"/>
</dbReference>
<reference evidence="4 5" key="1">
    <citation type="submission" date="2017-04" db="EMBL/GenBank/DDBJ databases">
        <authorList>
            <person name="Afonso C.L."/>
            <person name="Miller P.J."/>
            <person name="Scott M.A."/>
            <person name="Spackman E."/>
            <person name="Goraichik I."/>
            <person name="Dimitrov K.M."/>
            <person name="Suarez D.L."/>
            <person name="Swayne D.E."/>
        </authorList>
    </citation>
    <scope>NUCLEOTIDE SEQUENCE [LARGE SCALE GENOMIC DNA]</scope>
    <source>
        <strain evidence="4 5">KR-140</strain>
    </source>
</reference>
<dbReference type="Pfam" id="PF08447">
    <property type="entry name" value="PAS_3"/>
    <property type="match status" value="3"/>
</dbReference>
<dbReference type="STRING" id="695939.SAMN00790413_02595"/>
<dbReference type="Proteomes" id="UP000192582">
    <property type="component" value="Unassembled WGS sequence"/>
</dbReference>
<dbReference type="InterPro" id="IPR000014">
    <property type="entry name" value="PAS"/>
</dbReference>
<keyword evidence="5" id="KW-1185">Reference proteome</keyword>
<dbReference type="PANTHER" id="PTHR45228:SF8">
    <property type="entry name" value="TWO-COMPONENT RESPONSE REGULATOR-RELATED"/>
    <property type="match status" value="1"/>
</dbReference>
<dbReference type="InterPro" id="IPR000700">
    <property type="entry name" value="PAS-assoc_C"/>
</dbReference>
<dbReference type="PROSITE" id="PS50113">
    <property type="entry name" value="PAC"/>
    <property type="match status" value="1"/>
</dbReference>
<evidence type="ECO:0000313" key="5">
    <source>
        <dbReference type="Proteomes" id="UP000192582"/>
    </source>
</evidence>
<dbReference type="Gene3D" id="1.10.3210.10">
    <property type="entry name" value="Hypothetical protein af1432"/>
    <property type="match status" value="1"/>
</dbReference>
<dbReference type="PANTHER" id="PTHR45228">
    <property type="entry name" value="CYCLIC DI-GMP PHOSPHODIESTERASE TM_0186-RELATED"/>
    <property type="match status" value="1"/>
</dbReference>
<dbReference type="Gene3D" id="3.30.450.40">
    <property type="match status" value="2"/>
</dbReference>
<protein>
    <submittedName>
        <fullName evidence="4">PAS domain S-box-containing protein</fullName>
    </submittedName>
</protein>
<dbReference type="InterPro" id="IPR013655">
    <property type="entry name" value="PAS_fold_3"/>
</dbReference>
<dbReference type="SUPFAM" id="SSF109604">
    <property type="entry name" value="HD-domain/PDEase-like"/>
    <property type="match status" value="1"/>
</dbReference>
<dbReference type="CDD" id="cd00077">
    <property type="entry name" value="HDc"/>
    <property type="match status" value="1"/>
</dbReference>
<feature type="domain" description="PAS" evidence="1">
    <location>
        <begin position="17"/>
        <end position="87"/>
    </location>
</feature>
<feature type="domain" description="PAS" evidence="1">
    <location>
        <begin position="411"/>
        <end position="481"/>
    </location>
</feature>
<evidence type="ECO:0000259" key="1">
    <source>
        <dbReference type="PROSITE" id="PS50112"/>
    </source>
</evidence>
<dbReference type="InterPro" id="IPR003607">
    <property type="entry name" value="HD/PDEase_dom"/>
</dbReference>
<sequence length="907" mass="98529">MTRLPSPEFPARSALPGFELLSRVAGPSPEPTLLLGARGNVLFANAAVTAVTGHAPGALVGRAAGEFTHGQDWPGLVSAFRGVQPGQTQPLPAFRVRRADGPWRWVTGRLTHLLDDPGVGALLLALTPVPGPWDDGEAVLGQLAELLAGTQGVEEMVSAMLTTGLQRLGAVAGVVRLLDAQGDGLQLVRRSGVLGGQEGGSPGEDAGGDQVWRTGEATFRCGWAAVPLLLGGVPRGRLELTFGADQAFGPQDRAFLQRTATLYAASLERGLLHDELQRQQAWLSAIGRNSSDIVTVLDGQAVIRYESGSIQRILGYSSDELLGQHVFELIHPGDHGGVSQALAKLVAGASTISATLRFRHRDGHWVWLESLGSVFAHPQYGPSVLVNSRDVTVRQEAQAAREEFVGALELSGRNFRRLADHATDMVCQYTLEGDVEYVSPSASDLLGYSAEELLGPYPLRFVYEEDLDMFRGGFEQLCDPEAQTQRLEYRLRRKDGSPVWVETTFRSILDPASGQVTAWISASRDIEARKQAELQLKAQLERYHHLLEFNVSLEQLRHPLDLTREALNRCLALTEYDSAYAFDCRGDEILLSLLGGEAPSLSLAQIEANRTLPFAHRVQRALERSEAYFSVPGEAGPGLWASFCVLPITQQGTLTGILTFGADRPVQPSAQTQQLLRSVAARLGHALERHEHLQLLGTSREETLRALGLALEYRDYETKGHTDRVVALSERLGQTLGLAAPELDALRWGAFLHDTGKVAIPDEILLKPGRLTPEEWAVIRRHPTIGFEMLHHIPSLPPATLDIVLYHQERWNGSGYPAGLAGEAIPLVARVFAVVDVYDALTSERPYKPAWSHEAAAEQLRREAGSLLDRDVVEAFLSLFRAEGVLSGEGETGETALPGTNGARGVV</sequence>
<feature type="domain" description="PAC" evidence="2">
    <location>
        <begin position="485"/>
        <end position="538"/>
    </location>
</feature>
<dbReference type="InterPro" id="IPR037522">
    <property type="entry name" value="HD_GYP_dom"/>
</dbReference>
<dbReference type="SMART" id="SM00086">
    <property type="entry name" value="PAC"/>
    <property type="match status" value="2"/>
</dbReference>
<feature type="domain" description="PAS" evidence="1">
    <location>
        <begin position="279"/>
        <end position="349"/>
    </location>
</feature>
<dbReference type="NCBIfam" id="TIGR00229">
    <property type="entry name" value="sensory_box"/>
    <property type="match status" value="3"/>
</dbReference>
<evidence type="ECO:0000259" key="3">
    <source>
        <dbReference type="PROSITE" id="PS51832"/>
    </source>
</evidence>
<dbReference type="CDD" id="cd00130">
    <property type="entry name" value="PAS"/>
    <property type="match status" value="3"/>
</dbReference>
<dbReference type="InterPro" id="IPR035965">
    <property type="entry name" value="PAS-like_dom_sf"/>
</dbReference>
<proteinExistence type="predicted"/>
<gene>
    <name evidence="4" type="ORF">SAMN00790413_02595</name>
</gene>
<dbReference type="PROSITE" id="PS51832">
    <property type="entry name" value="HD_GYP"/>
    <property type="match status" value="1"/>
</dbReference>
<dbReference type="SMART" id="SM00091">
    <property type="entry name" value="PAS"/>
    <property type="match status" value="3"/>
</dbReference>
<dbReference type="Pfam" id="PF13487">
    <property type="entry name" value="HD_5"/>
    <property type="match status" value="1"/>
</dbReference>
<dbReference type="Gene3D" id="3.30.450.20">
    <property type="entry name" value="PAS domain"/>
    <property type="match status" value="3"/>
</dbReference>
<dbReference type="RefSeq" id="WP_084050977.1">
    <property type="nucleotide sequence ID" value="NZ_FWWU01000009.1"/>
</dbReference>